<dbReference type="InterPro" id="IPR006143">
    <property type="entry name" value="RND_pump_MFP"/>
</dbReference>
<sequence length="369" mass="41073">MKIVYYILIGIVFASCNSTPQKEEKMAAMPMMMMQSFETISIKKSNPLVPLKLAGELISDRETSIYAKVNSYVKKMSVDIGSTVTAGQIIMVLEAPEIQAQLAAAKSKWKAQEAIYIATKSNYDRMFKANETKGAIAKDALDQITARKLSDQAQLEAAKSAYQEIQVMNDYLIIRAPFNGIVAERNVDLGSYVGPMGKGSDKPLLVIQDNKKLRISLSIPEANTPYLKLGDSIHFKINSIPNKKYMAKISRKSGVLDFKLRSEKIEADILQMHKELKPLMVAEAMLPLQANEATFFVPKTALVESNTGIYVIRIENSLTKNIPVTKGRALADQVEVFGELNEEDKILMKATEEILEGTNIKKQKNEKSK</sequence>
<dbReference type="InterPro" id="IPR058647">
    <property type="entry name" value="BSH_CzcB-like"/>
</dbReference>
<dbReference type="Proteomes" id="UP000198381">
    <property type="component" value="Unassembled WGS sequence"/>
</dbReference>
<name>A0ABX4CS63_9FLAO</name>
<dbReference type="Gene3D" id="2.40.50.100">
    <property type="match status" value="1"/>
</dbReference>
<evidence type="ECO:0000256" key="1">
    <source>
        <dbReference type="ARBA" id="ARBA00009477"/>
    </source>
</evidence>
<proteinExistence type="inferred from homology"/>
<dbReference type="NCBIfam" id="TIGR01730">
    <property type="entry name" value="RND_mfp"/>
    <property type="match status" value="1"/>
</dbReference>
<dbReference type="Gene3D" id="1.10.287.470">
    <property type="entry name" value="Helix hairpin bin"/>
    <property type="match status" value="1"/>
</dbReference>
<dbReference type="PROSITE" id="PS51257">
    <property type="entry name" value="PROKAR_LIPOPROTEIN"/>
    <property type="match status" value="1"/>
</dbReference>
<dbReference type="Pfam" id="PF25973">
    <property type="entry name" value="BSH_CzcB"/>
    <property type="match status" value="1"/>
</dbReference>
<organism evidence="3 4">
    <name type="scientific">Flavobacterium plurextorum</name>
    <dbReference type="NCBI Taxonomy" id="1114867"/>
    <lineage>
        <taxon>Bacteria</taxon>
        <taxon>Pseudomonadati</taxon>
        <taxon>Bacteroidota</taxon>
        <taxon>Flavobacteriia</taxon>
        <taxon>Flavobacteriales</taxon>
        <taxon>Flavobacteriaceae</taxon>
        <taxon>Flavobacterium</taxon>
    </lineage>
</organism>
<comment type="similarity">
    <text evidence="1">Belongs to the membrane fusion protein (MFP) (TC 8.A.1) family.</text>
</comment>
<dbReference type="SUPFAM" id="SSF111369">
    <property type="entry name" value="HlyD-like secretion proteins"/>
    <property type="match status" value="1"/>
</dbReference>
<evidence type="ECO:0000313" key="4">
    <source>
        <dbReference type="Proteomes" id="UP000198381"/>
    </source>
</evidence>
<dbReference type="RefSeq" id="WP_089058668.1">
    <property type="nucleotide sequence ID" value="NZ_MUHD01000027.1"/>
</dbReference>
<protein>
    <submittedName>
        <fullName evidence="3">Efflux transporter periplasmic adaptor subunit</fullName>
    </submittedName>
</protein>
<dbReference type="PANTHER" id="PTHR30469:SF15">
    <property type="entry name" value="HLYD FAMILY OF SECRETION PROTEINS"/>
    <property type="match status" value="1"/>
</dbReference>
<reference evidence="3 4" key="1">
    <citation type="submission" date="2016-11" db="EMBL/GenBank/DDBJ databases">
        <title>Whole genomes of Flavobacteriaceae.</title>
        <authorList>
            <person name="Stine C."/>
            <person name="Li C."/>
            <person name="Tadesse D."/>
        </authorList>
    </citation>
    <scope>NUCLEOTIDE SEQUENCE [LARGE SCALE GENOMIC DNA]</scope>
    <source>
        <strain evidence="3 4">CCUG 60112</strain>
    </source>
</reference>
<dbReference type="PANTHER" id="PTHR30469">
    <property type="entry name" value="MULTIDRUG RESISTANCE PROTEIN MDTA"/>
    <property type="match status" value="1"/>
</dbReference>
<keyword evidence="4" id="KW-1185">Reference proteome</keyword>
<feature type="domain" description="CzcB-like barrel-sandwich hybrid" evidence="2">
    <location>
        <begin position="63"/>
        <end position="194"/>
    </location>
</feature>
<comment type="caution">
    <text evidence="3">The sequence shown here is derived from an EMBL/GenBank/DDBJ whole genome shotgun (WGS) entry which is preliminary data.</text>
</comment>
<dbReference type="Gene3D" id="2.40.30.170">
    <property type="match status" value="1"/>
</dbReference>
<dbReference type="Gene3D" id="2.40.420.20">
    <property type="match status" value="1"/>
</dbReference>
<gene>
    <name evidence="3" type="ORF">B0A81_14275</name>
</gene>
<dbReference type="EMBL" id="MUHD01000027">
    <property type="protein sequence ID" value="OXB05430.1"/>
    <property type="molecule type" value="Genomic_DNA"/>
</dbReference>
<evidence type="ECO:0000259" key="2">
    <source>
        <dbReference type="Pfam" id="PF25973"/>
    </source>
</evidence>
<evidence type="ECO:0000313" key="3">
    <source>
        <dbReference type="EMBL" id="OXB05430.1"/>
    </source>
</evidence>
<accession>A0ABX4CS63</accession>